<reference evidence="3 4" key="1">
    <citation type="submission" date="2012-09" db="EMBL/GenBank/DDBJ databases">
        <title>Genome Sequence of alkane-degrading Bacterium Alcanivorax sp. 521-1.</title>
        <authorList>
            <person name="Lai Q."/>
            <person name="Shao Z."/>
        </authorList>
    </citation>
    <scope>NUCLEOTIDE SEQUENCE [LARGE SCALE GENOMIC DNA]</scope>
    <source>
        <strain evidence="3 4">521-1</strain>
    </source>
</reference>
<sequence length="153" mass="16432">MVDRLVLVDAGGLGAKASLASLFAMIWLNNFPSGLASRVYSRFILFNPANRDPDHARYSVAVLKGNGGKKAFRQGKGAAVSKMPGSALRRVTHDSLIIWGEDDKLFPVGHGEAASKLMPNASFVRIPQAGHLPLMDQPDIFNDAVVGFLTEGK</sequence>
<accession>A0ABS0ASY7</accession>
<dbReference type="SUPFAM" id="SSF53474">
    <property type="entry name" value="alpha/beta-Hydrolases"/>
    <property type="match status" value="1"/>
</dbReference>
<proteinExistence type="predicted"/>
<evidence type="ECO:0000259" key="2">
    <source>
        <dbReference type="Pfam" id="PF00561"/>
    </source>
</evidence>
<comment type="caution">
    <text evidence="3">The sequence shown here is derived from an EMBL/GenBank/DDBJ whole genome shotgun (WGS) entry which is preliminary data.</text>
</comment>
<name>A0ABS0ASY7_9GAMM</name>
<feature type="transmembrane region" description="Helical" evidence="1">
    <location>
        <begin position="6"/>
        <end position="28"/>
    </location>
</feature>
<dbReference type="PANTHER" id="PTHR43689:SF8">
    <property type="entry name" value="ALPHA_BETA-HYDROLASES SUPERFAMILY PROTEIN"/>
    <property type="match status" value="1"/>
</dbReference>
<dbReference type="GO" id="GO:0016787">
    <property type="term" value="F:hydrolase activity"/>
    <property type="evidence" value="ECO:0007669"/>
    <property type="project" value="UniProtKB-KW"/>
</dbReference>
<keyword evidence="1" id="KW-0472">Membrane</keyword>
<organism evidence="3 4">
    <name type="scientific">Alloalcanivorax profundimaris</name>
    <dbReference type="NCBI Taxonomy" id="2735259"/>
    <lineage>
        <taxon>Bacteria</taxon>
        <taxon>Pseudomonadati</taxon>
        <taxon>Pseudomonadota</taxon>
        <taxon>Gammaproteobacteria</taxon>
        <taxon>Oceanospirillales</taxon>
        <taxon>Alcanivoracaceae</taxon>
        <taxon>Alloalcanivorax</taxon>
    </lineage>
</organism>
<dbReference type="Pfam" id="PF00561">
    <property type="entry name" value="Abhydrolase_1"/>
    <property type="match status" value="1"/>
</dbReference>
<protein>
    <submittedName>
        <fullName evidence="3">Alpha/beta fold superfamily hydrolase</fullName>
    </submittedName>
</protein>
<evidence type="ECO:0000313" key="3">
    <source>
        <dbReference type="EMBL" id="MBF5057120.1"/>
    </source>
</evidence>
<dbReference type="InterPro" id="IPR000073">
    <property type="entry name" value="AB_hydrolase_1"/>
</dbReference>
<dbReference type="InterPro" id="IPR029058">
    <property type="entry name" value="AB_hydrolase_fold"/>
</dbReference>
<dbReference type="Proteomes" id="UP000662703">
    <property type="component" value="Unassembled WGS sequence"/>
</dbReference>
<dbReference type="Gene3D" id="3.40.50.1820">
    <property type="entry name" value="alpha/beta hydrolase"/>
    <property type="match status" value="1"/>
</dbReference>
<feature type="domain" description="AB hydrolase-1" evidence="2">
    <location>
        <begin position="77"/>
        <end position="137"/>
    </location>
</feature>
<dbReference type="PANTHER" id="PTHR43689">
    <property type="entry name" value="HYDROLASE"/>
    <property type="match status" value="1"/>
</dbReference>
<keyword evidence="1" id="KW-0812">Transmembrane</keyword>
<gene>
    <name evidence="3" type="ORF">Y5W_02414</name>
</gene>
<evidence type="ECO:0000256" key="1">
    <source>
        <dbReference type="SAM" id="Phobius"/>
    </source>
</evidence>
<keyword evidence="3" id="KW-0378">Hydrolase</keyword>
<evidence type="ECO:0000313" key="4">
    <source>
        <dbReference type="Proteomes" id="UP000662703"/>
    </source>
</evidence>
<keyword evidence="1" id="KW-1133">Transmembrane helix</keyword>
<keyword evidence="4" id="KW-1185">Reference proteome</keyword>
<dbReference type="EMBL" id="ARXX01000037">
    <property type="protein sequence ID" value="MBF5057120.1"/>
    <property type="molecule type" value="Genomic_DNA"/>
</dbReference>